<accession>A0A317E1Z7</accession>
<dbReference type="SUPFAM" id="SSF103473">
    <property type="entry name" value="MFS general substrate transporter"/>
    <property type="match status" value="1"/>
</dbReference>
<evidence type="ECO:0000256" key="4">
    <source>
        <dbReference type="ARBA" id="ARBA00022519"/>
    </source>
</evidence>
<keyword evidence="7 8" id="KW-0472">Membrane</keyword>
<evidence type="ECO:0000259" key="9">
    <source>
        <dbReference type="Pfam" id="PF12832"/>
    </source>
</evidence>
<evidence type="ECO:0000256" key="6">
    <source>
        <dbReference type="ARBA" id="ARBA00022989"/>
    </source>
</evidence>
<dbReference type="PANTHER" id="PTHR23522">
    <property type="entry name" value="BLL5896 PROTEIN"/>
    <property type="match status" value="1"/>
</dbReference>
<name>A0A317E1Z7_9PROT</name>
<organism evidence="10 11">
    <name type="scientific">Zavarzinia compransoris</name>
    <dbReference type="NCBI Taxonomy" id="1264899"/>
    <lineage>
        <taxon>Bacteria</taxon>
        <taxon>Pseudomonadati</taxon>
        <taxon>Pseudomonadota</taxon>
        <taxon>Alphaproteobacteria</taxon>
        <taxon>Rhodospirillales</taxon>
        <taxon>Zavarziniaceae</taxon>
        <taxon>Zavarzinia</taxon>
    </lineage>
</organism>
<dbReference type="GO" id="GO:0015528">
    <property type="term" value="F:lactose:proton symporter activity"/>
    <property type="evidence" value="ECO:0007669"/>
    <property type="project" value="TreeGrafter"/>
</dbReference>
<dbReference type="GO" id="GO:0005886">
    <property type="term" value="C:plasma membrane"/>
    <property type="evidence" value="ECO:0007669"/>
    <property type="project" value="UniProtKB-SubCell"/>
</dbReference>
<gene>
    <name evidence="10" type="ORF">DKG75_19630</name>
</gene>
<feature type="transmembrane region" description="Helical" evidence="8">
    <location>
        <begin position="289"/>
        <end position="308"/>
    </location>
</feature>
<feature type="transmembrane region" description="Helical" evidence="8">
    <location>
        <begin position="192"/>
        <end position="213"/>
    </location>
</feature>
<feature type="transmembrane region" description="Helical" evidence="8">
    <location>
        <begin position="12"/>
        <end position="34"/>
    </location>
</feature>
<evidence type="ECO:0000256" key="2">
    <source>
        <dbReference type="ARBA" id="ARBA00022448"/>
    </source>
</evidence>
<dbReference type="Pfam" id="PF12832">
    <property type="entry name" value="MFS_1_like"/>
    <property type="match status" value="1"/>
</dbReference>
<keyword evidence="5 8" id="KW-0812">Transmembrane</keyword>
<dbReference type="InterPro" id="IPR026032">
    <property type="entry name" value="HcaT-like"/>
</dbReference>
<dbReference type="Gene3D" id="1.20.1250.20">
    <property type="entry name" value="MFS general substrate transporter like domains"/>
    <property type="match status" value="2"/>
</dbReference>
<dbReference type="GO" id="GO:0030395">
    <property type="term" value="F:lactose binding"/>
    <property type="evidence" value="ECO:0007669"/>
    <property type="project" value="TreeGrafter"/>
</dbReference>
<keyword evidence="6 8" id="KW-1133">Transmembrane helix</keyword>
<evidence type="ECO:0000313" key="10">
    <source>
        <dbReference type="EMBL" id="PWR19165.1"/>
    </source>
</evidence>
<evidence type="ECO:0000256" key="7">
    <source>
        <dbReference type="ARBA" id="ARBA00023136"/>
    </source>
</evidence>
<feature type="transmembrane region" description="Helical" evidence="8">
    <location>
        <begin position="73"/>
        <end position="90"/>
    </location>
</feature>
<comment type="caution">
    <text evidence="10">The sequence shown here is derived from an EMBL/GenBank/DDBJ whole genome shotgun (WGS) entry which is preliminary data.</text>
</comment>
<dbReference type="InterPro" id="IPR024989">
    <property type="entry name" value="MFS_assoc_dom"/>
</dbReference>
<feature type="transmembrane region" description="Helical" evidence="8">
    <location>
        <begin position="161"/>
        <end position="180"/>
    </location>
</feature>
<feature type="transmembrane region" description="Helical" evidence="8">
    <location>
        <begin position="267"/>
        <end position="283"/>
    </location>
</feature>
<dbReference type="PIRSF" id="PIRSF004925">
    <property type="entry name" value="HcaT"/>
    <property type="match status" value="1"/>
</dbReference>
<keyword evidence="11" id="KW-1185">Reference proteome</keyword>
<dbReference type="InterPro" id="IPR036259">
    <property type="entry name" value="MFS_trans_sf"/>
</dbReference>
<keyword evidence="3" id="KW-1003">Cell membrane</keyword>
<sequence>MRRRLPVALRMALFYAISYSGLGVLVPFLPVWMAHRGLSAVEISIVLATGQLVRIFGNTGFGRLADYWGERRRVLMGLTVASFLSFLVLVPADGFVAILIGYFIASLFYPAQVALTENLGVLAAYQRGYDYGRVRLWGSVTFIGGTLAVGGIMPLAGPEGVLWLILALLGLTAATAFLLPDVRPDKGASRHGTIRGFLANPVFLLFLGANAFVQSSHAAYYTFSTLHWRAAGLDDLTIGIIWSEGVLAEILLFAVSSRFVHRIRPTQLILIGAAGGIIRWGVIAATTDVWALLAVNWLHAASFAFAHLGAMHFIPRAIPEGMTATAQGLYASLGISVAVAAATFAMGPLYASIGGLIFAVMAGFCLLSAGFGLALDRRWDGRLIDFRA</sequence>
<proteinExistence type="predicted"/>
<protein>
    <submittedName>
        <fullName evidence="10">3-phenylpropionate MFS transporter</fullName>
    </submittedName>
</protein>
<dbReference type="AlphaFoldDB" id="A0A317E1Z7"/>
<evidence type="ECO:0000256" key="8">
    <source>
        <dbReference type="SAM" id="Phobius"/>
    </source>
</evidence>
<feature type="transmembrane region" description="Helical" evidence="8">
    <location>
        <begin position="40"/>
        <end position="61"/>
    </location>
</feature>
<dbReference type="EMBL" id="QGLF01000005">
    <property type="protein sequence ID" value="PWR19165.1"/>
    <property type="molecule type" value="Genomic_DNA"/>
</dbReference>
<keyword evidence="2" id="KW-0813">Transport</keyword>
<feature type="transmembrane region" description="Helical" evidence="8">
    <location>
        <begin position="356"/>
        <end position="375"/>
    </location>
</feature>
<feature type="transmembrane region" description="Helical" evidence="8">
    <location>
        <begin position="136"/>
        <end position="155"/>
    </location>
</feature>
<evidence type="ECO:0000256" key="1">
    <source>
        <dbReference type="ARBA" id="ARBA00004429"/>
    </source>
</evidence>
<dbReference type="PANTHER" id="PTHR23522:SF10">
    <property type="entry name" value="3-PHENYLPROPIONIC ACID TRANSPORTER-RELATED"/>
    <property type="match status" value="1"/>
</dbReference>
<evidence type="ECO:0000256" key="5">
    <source>
        <dbReference type="ARBA" id="ARBA00022692"/>
    </source>
</evidence>
<feature type="transmembrane region" description="Helical" evidence="8">
    <location>
        <begin position="236"/>
        <end position="255"/>
    </location>
</feature>
<keyword evidence="4" id="KW-0997">Cell inner membrane</keyword>
<evidence type="ECO:0000256" key="3">
    <source>
        <dbReference type="ARBA" id="ARBA00022475"/>
    </source>
</evidence>
<feature type="transmembrane region" description="Helical" evidence="8">
    <location>
        <begin position="96"/>
        <end position="115"/>
    </location>
</feature>
<dbReference type="NCBIfam" id="NF037955">
    <property type="entry name" value="mfs"/>
    <property type="match status" value="1"/>
</dbReference>
<feature type="transmembrane region" description="Helical" evidence="8">
    <location>
        <begin position="329"/>
        <end position="350"/>
    </location>
</feature>
<evidence type="ECO:0000313" key="11">
    <source>
        <dbReference type="Proteomes" id="UP000246077"/>
    </source>
</evidence>
<reference evidence="11" key="1">
    <citation type="submission" date="2018-05" db="EMBL/GenBank/DDBJ databases">
        <title>Zavarzinia sp. HR-AS.</title>
        <authorList>
            <person name="Lee Y."/>
            <person name="Jeon C.O."/>
        </authorList>
    </citation>
    <scope>NUCLEOTIDE SEQUENCE [LARGE SCALE GENOMIC DNA]</scope>
    <source>
        <strain evidence="11">DSM 1231</strain>
    </source>
</reference>
<comment type="subcellular location">
    <subcellularLocation>
        <location evidence="1">Cell inner membrane</location>
        <topology evidence="1">Multi-pass membrane protein</topology>
    </subcellularLocation>
</comment>
<feature type="domain" description="Major facilitator superfamily associated" evidence="9">
    <location>
        <begin position="9"/>
        <end position="351"/>
    </location>
</feature>
<dbReference type="Proteomes" id="UP000246077">
    <property type="component" value="Unassembled WGS sequence"/>
</dbReference>